<dbReference type="PANTHER" id="PTHR46034:SF7">
    <property type="entry name" value="INFLUENZA VIRUS NS1A-BINDING PROTEIN"/>
    <property type="match status" value="1"/>
</dbReference>
<feature type="compositionally biased region" description="Polar residues" evidence="1">
    <location>
        <begin position="207"/>
        <end position="225"/>
    </location>
</feature>
<organism evidence="3 4">
    <name type="scientific">Carex littledalei</name>
    <dbReference type="NCBI Taxonomy" id="544730"/>
    <lineage>
        <taxon>Eukaryota</taxon>
        <taxon>Viridiplantae</taxon>
        <taxon>Streptophyta</taxon>
        <taxon>Embryophyta</taxon>
        <taxon>Tracheophyta</taxon>
        <taxon>Spermatophyta</taxon>
        <taxon>Magnoliopsida</taxon>
        <taxon>Liliopsida</taxon>
        <taxon>Poales</taxon>
        <taxon>Cyperaceae</taxon>
        <taxon>Cyperoideae</taxon>
        <taxon>Cariceae</taxon>
        <taxon>Carex</taxon>
        <taxon>Carex subgen. Euthyceras</taxon>
    </lineage>
</organism>
<dbReference type="PANTHER" id="PTHR46034">
    <property type="match status" value="1"/>
</dbReference>
<keyword evidence="4" id="KW-1185">Reference proteome</keyword>
<name>A0A833VSQ0_9POAL</name>
<dbReference type="AlphaFoldDB" id="A0A833VSQ0"/>
<dbReference type="OrthoDB" id="45365at2759"/>
<dbReference type="GO" id="GO:0034976">
    <property type="term" value="P:response to endoplasmic reticulum stress"/>
    <property type="evidence" value="ECO:0007669"/>
    <property type="project" value="InterPro"/>
</dbReference>
<evidence type="ECO:0000313" key="4">
    <source>
        <dbReference type="Proteomes" id="UP000623129"/>
    </source>
</evidence>
<proteinExistence type="predicted"/>
<sequence>MGAGRKTETFYASANPNSMALRAPGNNSIFPGFRNLQKSDLGGVIFGCKNGTMEECLTKQLFGLPAMHYSYIRNIDAGLPLFLFNYSDRQMHGIFEAAGPGHTNIDPYAWSDDGTARTPYPAQVRIFTKTPCLPLSEPQFKKVIGDNYFRSSHFWFELDRAQTKKLISLFTPAYSGYVPLSVPPVDKPPTTLRTAQPNISYKNTLLTHLNPSNPASAPAQDNGSPSKAGPSDIEVRDNWEVQDTWGNQGEWEGNYNNDAESGLDAVYDNNDLGFEPTRFCGASGSGFDEQTVLNRLRALALEREEQIACASENLGNEHALDAEPKVQVPGEPLGISHLQLPQSNVNHELIYKLASVNSTERYDPREGYWARLPSMTERRGCLSLGSNLKTNMYMQRGKE</sequence>
<evidence type="ECO:0000256" key="1">
    <source>
        <dbReference type="SAM" id="MobiDB-lite"/>
    </source>
</evidence>
<feature type="domain" description="DCD" evidence="2">
    <location>
        <begin position="39"/>
        <end position="172"/>
    </location>
</feature>
<dbReference type="SMART" id="SM00767">
    <property type="entry name" value="DCD"/>
    <property type="match status" value="1"/>
</dbReference>
<evidence type="ECO:0000259" key="2">
    <source>
        <dbReference type="PROSITE" id="PS51222"/>
    </source>
</evidence>
<dbReference type="PROSITE" id="PS51222">
    <property type="entry name" value="DCD"/>
    <property type="match status" value="1"/>
</dbReference>
<dbReference type="Proteomes" id="UP000623129">
    <property type="component" value="Unassembled WGS sequence"/>
</dbReference>
<dbReference type="Pfam" id="PF10539">
    <property type="entry name" value="Dev_Cell_Death"/>
    <property type="match status" value="1"/>
</dbReference>
<reference evidence="3" key="1">
    <citation type="submission" date="2020-01" db="EMBL/GenBank/DDBJ databases">
        <title>Genome sequence of Kobresia littledalei, the first chromosome-level genome in the family Cyperaceae.</title>
        <authorList>
            <person name="Qu G."/>
        </authorList>
    </citation>
    <scope>NUCLEOTIDE SEQUENCE</scope>
    <source>
        <strain evidence="3">C.B.Clarke</strain>
        <tissue evidence="3">Leaf</tissue>
    </source>
</reference>
<gene>
    <name evidence="3" type="ORF">FCM35_KLT01289</name>
</gene>
<dbReference type="EMBL" id="SWLB01000010">
    <property type="protein sequence ID" value="KAF3333598.1"/>
    <property type="molecule type" value="Genomic_DNA"/>
</dbReference>
<comment type="caution">
    <text evidence="3">The sequence shown here is derived from an EMBL/GenBank/DDBJ whole genome shotgun (WGS) entry which is preliminary data.</text>
</comment>
<protein>
    <submittedName>
        <fullName evidence="3">B2 protein</fullName>
    </submittedName>
</protein>
<dbReference type="InterPro" id="IPR013989">
    <property type="entry name" value="Dev_and_cell_death_domain"/>
</dbReference>
<accession>A0A833VSQ0</accession>
<dbReference type="InterPro" id="IPR044832">
    <property type="entry name" value="NRP-like"/>
</dbReference>
<feature type="region of interest" description="Disordered" evidence="1">
    <location>
        <begin position="207"/>
        <end position="234"/>
    </location>
</feature>
<evidence type="ECO:0000313" key="3">
    <source>
        <dbReference type="EMBL" id="KAF3333598.1"/>
    </source>
</evidence>